<dbReference type="EMBL" id="JAASQV010000001">
    <property type="protein sequence ID" value="NIJ64418.1"/>
    <property type="molecule type" value="Genomic_DNA"/>
</dbReference>
<protein>
    <submittedName>
        <fullName evidence="2">Uncharacterized protein</fullName>
    </submittedName>
</protein>
<dbReference type="AlphaFoldDB" id="A0A7X5UYA7"/>
<evidence type="ECO:0000313" key="2">
    <source>
        <dbReference type="EMBL" id="NIJ64418.1"/>
    </source>
</evidence>
<proteinExistence type="predicted"/>
<feature type="compositionally biased region" description="Basic and acidic residues" evidence="1">
    <location>
        <begin position="77"/>
        <end position="94"/>
    </location>
</feature>
<evidence type="ECO:0000313" key="3">
    <source>
        <dbReference type="Proteomes" id="UP000564677"/>
    </source>
</evidence>
<dbReference type="Proteomes" id="UP000564677">
    <property type="component" value="Unassembled WGS sequence"/>
</dbReference>
<organism evidence="2 3">
    <name type="scientific">Sphingomonas leidyi</name>
    <dbReference type="NCBI Taxonomy" id="68569"/>
    <lineage>
        <taxon>Bacteria</taxon>
        <taxon>Pseudomonadati</taxon>
        <taxon>Pseudomonadota</taxon>
        <taxon>Alphaproteobacteria</taxon>
        <taxon>Sphingomonadales</taxon>
        <taxon>Sphingomonadaceae</taxon>
        <taxon>Sphingomonas</taxon>
    </lineage>
</organism>
<accession>A0A7X5UYA7</accession>
<reference evidence="2 3" key="1">
    <citation type="submission" date="2020-03" db="EMBL/GenBank/DDBJ databases">
        <title>Genomic Encyclopedia of Type Strains, Phase IV (KMG-IV): sequencing the most valuable type-strain genomes for metagenomic binning, comparative biology and taxonomic classification.</title>
        <authorList>
            <person name="Goeker M."/>
        </authorList>
    </citation>
    <scope>NUCLEOTIDE SEQUENCE [LARGE SCALE GENOMIC DNA]</scope>
    <source>
        <strain evidence="2 3">DSM 4733</strain>
    </source>
</reference>
<gene>
    <name evidence="2" type="ORF">FHR20_001349</name>
</gene>
<feature type="region of interest" description="Disordered" evidence="1">
    <location>
        <begin position="65"/>
        <end position="100"/>
    </location>
</feature>
<comment type="caution">
    <text evidence="2">The sequence shown here is derived from an EMBL/GenBank/DDBJ whole genome shotgun (WGS) entry which is preliminary data.</text>
</comment>
<dbReference type="RefSeq" id="WP_167298775.1">
    <property type="nucleotide sequence ID" value="NZ_CP170557.1"/>
</dbReference>
<evidence type="ECO:0000256" key="1">
    <source>
        <dbReference type="SAM" id="MobiDB-lite"/>
    </source>
</evidence>
<name>A0A7X5UYA7_9SPHN</name>
<sequence length="143" mass="15743">MRIRCSVMGHAAGTIHHHNQGLDFAVCHHCGRDLVRPEGGEWSEVPVGFQVVWREFGRASDAASVADRMARMAPPPRRRDPRNARPAPRRDPRGRPFSADFGMLGALANLGKLVTSEVEDDSTGIEADGQYVIRLPHTGTTKH</sequence>
<keyword evidence="3" id="KW-1185">Reference proteome</keyword>